<feature type="region of interest" description="Disordered" evidence="1">
    <location>
        <begin position="188"/>
        <end position="245"/>
    </location>
</feature>
<dbReference type="AlphaFoldDB" id="A0A8H7A4I5"/>
<accession>A0A8H7A4I5</accession>
<organism evidence="2 3">
    <name type="scientific">Endocarpon pusillum</name>
    <dbReference type="NCBI Taxonomy" id="364733"/>
    <lineage>
        <taxon>Eukaryota</taxon>
        <taxon>Fungi</taxon>
        <taxon>Dikarya</taxon>
        <taxon>Ascomycota</taxon>
        <taxon>Pezizomycotina</taxon>
        <taxon>Eurotiomycetes</taxon>
        <taxon>Chaetothyriomycetidae</taxon>
        <taxon>Verrucariales</taxon>
        <taxon>Verrucariaceae</taxon>
        <taxon>Endocarpon</taxon>
    </lineage>
</organism>
<dbReference type="EMBL" id="JAACFV010000512">
    <property type="protein sequence ID" value="KAF7502028.1"/>
    <property type="molecule type" value="Genomic_DNA"/>
</dbReference>
<gene>
    <name evidence="2" type="ORF">GJ744_009078</name>
</gene>
<comment type="caution">
    <text evidence="2">The sequence shown here is derived from an EMBL/GenBank/DDBJ whole genome shotgun (WGS) entry which is preliminary data.</text>
</comment>
<evidence type="ECO:0000313" key="3">
    <source>
        <dbReference type="Proteomes" id="UP000606974"/>
    </source>
</evidence>
<dbReference type="Proteomes" id="UP000606974">
    <property type="component" value="Unassembled WGS sequence"/>
</dbReference>
<name>A0A8H7A4I5_9EURO</name>
<feature type="compositionally biased region" description="Low complexity" evidence="1">
    <location>
        <begin position="197"/>
        <end position="245"/>
    </location>
</feature>
<sequence length="385" mass="40452">MDTWWPQNNAKEAEKARNNIDRIEKEEQMTPQPVTFVIQARENIIISANALGFIALRPNHFIRATLVFISKHSEIRIRAISATQQSVLYWNQDSKPREIKQGTILGTACSNRICRITYSAPSTNPTPSASATPTSKAANSAAPADSALAPNFAPVLNPAPPMNSAPATNLALPANSALLLNPAPLADSAYSTDSVPSADSALSEDSARSADSALSADSAPSADSMLSANSAPSADSALSADSAPSLNPAPAVNPANSALSTKAALAWNPALSAPPADSLPPATSDHAVRPIEFINSAINDFWFDTGWNLKGQPALVSTPALSAPPALSMPPTLLVAPADSLPAAYSDNAIRPMELINSAVNHFWFDTGWKKYAYRTLICAGSLMC</sequence>
<protein>
    <submittedName>
        <fullName evidence="2">Uncharacterized protein</fullName>
    </submittedName>
</protein>
<keyword evidence="3" id="KW-1185">Reference proteome</keyword>
<evidence type="ECO:0000313" key="2">
    <source>
        <dbReference type="EMBL" id="KAF7502028.1"/>
    </source>
</evidence>
<reference evidence="2" key="1">
    <citation type="submission" date="2020-02" db="EMBL/GenBank/DDBJ databases">
        <authorList>
            <person name="Palmer J.M."/>
        </authorList>
    </citation>
    <scope>NUCLEOTIDE SEQUENCE</scope>
    <source>
        <strain evidence="2">EPUS1.4</strain>
        <tissue evidence="2">Thallus</tissue>
    </source>
</reference>
<feature type="region of interest" description="Disordered" evidence="1">
    <location>
        <begin position="120"/>
        <end position="143"/>
    </location>
</feature>
<evidence type="ECO:0000256" key="1">
    <source>
        <dbReference type="SAM" id="MobiDB-lite"/>
    </source>
</evidence>
<proteinExistence type="predicted"/>